<keyword evidence="4" id="KW-1185">Reference proteome</keyword>
<evidence type="ECO:0000313" key="4">
    <source>
        <dbReference type="Proteomes" id="UP001652461"/>
    </source>
</evidence>
<organism evidence="3 4">
    <name type="scientific">Laedolimicola ammoniilytica</name>
    <dbReference type="NCBI Taxonomy" id="2981771"/>
    <lineage>
        <taxon>Bacteria</taxon>
        <taxon>Bacillati</taxon>
        <taxon>Bacillota</taxon>
        <taxon>Clostridia</taxon>
        <taxon>Lachnospirales</taxon>
        <taxon>Lachnospiraceae</taxon>
        <taxon>Laedolimicola</taxon>
    </lineage>
</organism>
<reference evidence="3 4" key="1">
    <citation type="journal article" date="2021" name="ISME Commun">
        <title>Automated analysis of genomic sequences facilitates high-throughput and comprehensive description of bacteria.</title>
        <authorList>
            <person name="Hitch T.C.A."/>
        </authorList>
    </citation>
    <scope>NUCLEOTIDE SEQUENCE [LARGE SCALE GENOMIC DNA]</scope>
    <source>
        <strain evidence="3 4">Sanger_04</strain>
    </source>
</reference>
<dbReference type="Proteomes" id="UP001652461">
    <property type="component" value="Unassembled WGS sequence"/>
</dbReference>
<proteinExistence type="predicted"/>
<evidence type="ECO:0000256" key="1">
    <source>
        <dbReference type="ARBA" id="ARBA00022679"/>
    </source>
</evidence>
<dbReference type="RefSeq" id="WP_158364989.1">
    <property type="nucleotide sequence ID" value="NZ_JAOQKC010000024.1"/>
</dbReference>
<dbReference type="Gene3D" id="3.40.50.510">
    <property type="entry name" value="Phosphotransferase system, mannose-type IIA component"/>
    <property type="match status" value="1"/>
</dbReference>
<dbReference type="EMBL" id="JAOQKC010000024">
    <property type="protein sequence ID" value="MCU6698062.1"/>
    <property type="molecule type" value="Genomic_DNA"/>
</dbReference>
<dbReference type="Pfam" id="PF03610">
    <property type="entry name" value="EIIA-man"/>
    <property type="match status" value="1"/>
</dbReference>
<sequence>MKILIASHGTLAKGMKCSLELIMGKQEEVKTFCAYLDGETSIEARVKEFMENIKEGEEWVIVTDLLGGSVNNEFMKYIHRPDIHLLTGMNLALLLVLTELKDASVEVAIEEALNAAREGAVNCRKLLDAEAKNEDF</sequence>
<dbReference type="InterPro" id="IPR004701">
    <property type="entry name" value="PTS_EIIA_man-typ"/>
</dbReference>
<evidence type="ECO:0000259" key="2">
    <source>
        <dbReference type="PROSITE" id="PS51096"/>
    </source>
</evidence>
<dbReference type="InterPro" id="IPR051471">
    <property type="entry name" value="Bacterial_PTS_sugar_comp"/>
</dbReference>
<dbReference type="PANTHER" id="PTHR33799:SF1">
    <property type="entry name" value="PTS SYSTEM MANNOSE-SPECIFIC EIIAB COMPONENT-RELATED"/>
    <property type="match status" value="1"/>
</dbReference>
<feature type="domain" description="PTS EIIA type-4" evidence="2">
    <location>
        <begin position="1"/>
        <end position="120"/>
    </location>
</feature>
<dbReference type="InterPro" id="IPR036662">
    <property type="entry name" value="PTS_EIIA_man-typ_sf"/>
</dbReference>
<protein>
    <submittedName>
        <fullName evidence="3">PTS fructose transporter subunit IIA</fullName>
    </submittedName>
</protein>
<dbReference type="PANTHER" id="PTHR33799">
    <property type="entry name" value="PTS PERMEASE-RELATED-RELATED"/>
    <property type="match status" value="1"/>
</dbReference>
<name>A0ABT2S0Q8_9FIRM</name>
<dbReference type="SUPFAM" id="SSF53062">
    <property type="entry name" value="PTS system fructose IIA component-like"/>
    <property type="match status" value="1"/>
</dbReference>
<evidence type="ECO:0000313" key="3">
    <source>
        <dbReference type="EMBL" id="MCU6698062.1"/>
    </source>
</evidence>
<gene>
    <name evidence="3" type="ORF">OCV63_14360</name>
</gene>
<comment type="caution">
    <text evidence="3">The sequence shown here is derived from an EMBL/GenBank/DDBJ whole genome shotgun (WGS) entry which is preliminary data.</text>
</comment>
<accession>A0ABT2S0Q8</accession>
<dbReference type="PROSITE" id="PS51096">
    <property type="entry name" value="PTS_EIIA_TYPE_4"/>
    <property type="match status" value="1"/>
</dbReference>
<keyword evidence="1" id="KW-0808">Transferase</keyword>